<gene>
    <name evidence="2" type="ORF">SCLCIDRAFT_132525</name>
</gene>
<dbReference type="OrthoDB" id="3253907at2759"/>
<reference evidence="2 3" key="1">
    <citation type="submission" date="2014-04" db="EMBL/GenBank/DDBJ databases">
        <authorList>
            <consortium name="DOE Joint Genome Institute"/>
            <person name="Kuo A."/>
            <person name="Kohler A."/>
            <person name="Nagy L.G."/>
            <person name="Floudas D."/>
            <person name="Copeland A."/>
            <person name="Barry K.W."/>
            <person name="Cichocki N."/>
            <person name="Veneault-Fourrey C."/>
            <person name="LaButti K."/>
            <person name="Lindquist E.A."/>
            <person name="Lipzen A."/>
            <person name="Lundell T."/>
            <person name="Morin E."/>
            <person name="Murat C."/>
            <person name="Sun H."/>
            <person name="Tunlid A."/>
            <person name="Henrissat B."/>
            <person name="Grigoriev I.V."/>
            <person name="Hibbett D.S."/>
            <person name="Martin F."/>
            <person name="Nordberg H.P."/>
            <person name="Cantor M.N."/>
            <person name="Hua S.X."/>
        </authorList>
    </citation>
    <scope>NUCLEOTIDE SEQUENCE [LARGE SCALE GENOMIC DNA]</scope>
    <source>
        <strain evidence="2 3">Foug A</strain>
    </source>
</reference>
<dbReference type="InterPro" id="IPR012337">
    <property type="entry name" value="RNaseH-like_sf"/>
</dbReference>
<feature type="domain" description="RNase H type-1" evidence="1">
    <location>
        <begin position="20"/>
        <end position="65"/>
    </location>
</feature>
<dbReference type="AlphaFoldDB" id="A0A0C2Z3L8"/>
<accession>A0A0C2Z3L8</accession>
<dbReference type="GO" id="GO:0004523">
    <property type="term" value="F:RNA-DNA hybrid ribonuclease activity"/>
    <property type="evidence" value="ECO:0007669"/>
    <property type="project" value="InterPro"/>
</dbReference>
<sequence>MIQSLTDSLESHEDSAWAKVPNTSWIKAAAYHLRKRSAPTRLKWVKGHNGVVGNEEADKLVADGVNKPTPDDIDLAVPPIFDLSGLRLSMLTQASAYAFISSIPPSPPSNRANINLDWIRATLVLKIIQHALLALRHINRREESDPHIWLKCRHPDIRHPIQTFLYKALHGAFRIGNFWNGIPQYTQRAHCASCNKSLESMDHILIDCENMAISTIWSLAQQTWPTAFGPWPVIHLGLILGCGSIALPNQDDKSKTRTGPSRLLRILISESAHLIWVLRCECSIQGINHSVDGIKTRWHNKITQCLNLDHHMATRYNRKPVTKKLVQDTWQTVLIERLPSLEEDWITNPEVLVGITLTRSPI</sequence>
<evidence type="ECO:0000259" key="1">
    <source>
        <dbReference type="Pfam" id="PF00075"/>
    </source>
</evidence>
<name>A0A0C2Z3L8_9AGAM</name>
<proteinExistence type="predicted"/>
<evidence type="ECO:0000313" key="3">
    <source>
        <dbReference type="Proteomes" id="UP000053989"/>
    </source>
</evidence>
<organism evidence="2 3">
    <name type="scientific">Scleroderma citrinum Foug A</name>
    <dbReference type="NCBI Taxonomy" id="1036808"/>
    <lineage>
        <taxon>Eukaryota</taxon>
        <taxon>Fungi</taxon>
        <taxon>Dikarya</taxon>
        <taxon>Basidiomycota</taxon>
        <taxon>Agaricomycotina</taxon>
        <taxon>Agaricomycetes</taxon>
        <taxon>Agaricomycetidae</taxon>
        <taxon>Boletales</taxon>
        <taxon>Sclerodermatineae</taxon>
        <taxon>Sclerodermataceae</taxon>
        <taxon>Scleroderma</taxon>
    </lineage>
</organism>
<evidence type="ECO:0000313" key="2">
    <source>
        <dbReference type="EMBL" id="KIM56513.1"/>
    </source>
</evidence>
<dbReference type="EMBL" id="KN822115">
    <property type="protein sequence ID" value="KIM56513.1"/>
    <property type="molecule type" value="Genomic_DNA"/>
</dbReference>
<dbReference type="InterPro" id="IPR036397">
    <property type="entry name" value="RNaseH_sf"/>
</dbReference>
<dbReference type="Proteomes" id="UP000053989">
    <property type="component" value="Unassembled WGS sequence"/>
</dbReference>
<dbReference type="Gene3D" id="3.30.420.10">
    <property type="entry name" value="Ribonuclease H-like superfamily/Ribonuclease H"/>
    <property type="match status" value="1"/>
</dbReference>
<dbReference type="HOGENOM" id="CLU_044484_3_1_1"/>
<reference evidence="3" key="2">
    <citation type="submission" date="2015-01" db="EMBL/GenBank/DDBJ databases">
        <title>Evolutionary Origins and Diversification of the Mycorrhizal Mutualists.</title>
        <authorList>
            <consortium name="DOE Joint Genome Institute"/>
            <consortium name="Mycorrhizal Genomics Consortium"/>
            <person name="Kohler A."/>
            <person name="Kuo A."/>
            <person name="Nagy L.G."/>
            <person name="Floudas D."/>
            <person name="Copeland A."/>
            <person name="Barry K.W."/>
            <person name="Cichocki N."/>
            <person name="Veneault-Fourrey C."/>
            <person name="LaButti K."/>
            <person name="Lindquist E.A."/>
            <person name="Lipzen A."/>
            <person name="Lundell T."/>
            <person name="Morin E."/>
            <person name="Murat C."/>
            <person name="Riley R."/>
            <person name="Ohm R."/>
            <person name="Sun H."/>
            <person name="Tunlid A."/>
            <person name="Henrissat B."/>
            <person name="Grigoriev I.V."/>
            <person name="Hibbett D.S."/>
            <person name="Martin F."/>
        </authorList>
    </citation>
    <scope>NUCLEOTIDE SEQUENCE [LARGE SCALE GENOMIC DNA]</scope>
    <source>
        <strain evidence="3">Foug A</strain>
    </source>
</reference>
<dbReference type="InterPro" id="IPR002156">
    <property type="entry name" value="RNaseH_domain"/>
</dbReference>
<dbReference type="SUPFAM" id="SSF53098">
    <property type="entry name" value="Ribonuclease H-like"/>
    <property type="match status" value="1"/>
</dbReference>
<dbReference type="GO" id="GO:0003676">
    <property type="term" value="F:nucleic acid binding"/>
    <property type="evidence" value="ECO:0007669"/>
    <property type="project" value="InterPro"/>
</dbReference>
<protein>
    <recommendedName>
        <fullName evidence="1">RNase H type-1 domain-containing protein</fullName>
    </recommendedName>
</protein>
<dbReference type="Pfam" id="PF00075">
    <property type="entry name" value="RNase_H"/>
    <property type="match status" value="1"/>
</dbReference>
<dbReference type="STRING" id="1036808.A0A0C2Z3L8"/>
<keyword evidence="3" id="KW-1185">Reference proteome</keyword>
<dbReference type="InParanoid" id="A0A0C2Z3L8"/>